<accession>A0A1R2BNG1</accession>
<gene>
    <name evidence="1" type="ORF">SteCoe_21906</name>
</gene>
<dbReference type="AlphaFoldDB" id="A0A1R2BNG1"/>
<evidence type="ECO:0000313" key="2">
    <source>
        <dbReference type="Proteomes" id="UP000187209"/>
    </source>
</evidence>
<organism evidence="1 2">
    <name type="scientific">Stentor coeruleus</name>
    <dbReference type="NCBI Taxonomy" id="5963"/>
    <lineage>
        <taxon>Eukaryota</taxon>
        <taxon>Sar</taxon>
        <taxon>Alveolata</taxon>
        <taxon>Ciliophora</taxon>
        <taxon>Postciliodesmatophora</taxon>
        <taxon>Heterotrichea</taxon>
        <taxon>Heterotrichida</taxon>
        <taxon>Stentoridae</taxon>
        <taxon>Stentor</taxon>
    </lineage>
</organism>
<proteinExistence type="predicted"/>
<sequence length="341" mass="40838">MNIEFDDSEVIALVLLFKAHLKKKNNLIYQIDSLKIERNYYLFHQDYRDKRRLFNRRFNVQNKYYKEKPFTCYPNYSTSLLKYLSYIENHFKNFLNLPSSFHNFNEGRLLVINEIKIIKSQKKRYKELSAQLSLSKTLYKKNRIRVINTFKKLERIKTLENETKDLYLVLDKYFTEIKRLIKAKDNCIQTYRNYVNSIKAYKGILISYSKTECIIDNKEDVDNKLALKKLELHIKLLIKTEIAEKLNLAKFYMGKYFKLLERQKLELVEKDKECLKDEYTVRNEDISKLDILDLSLNVLRAEREGLKLSENSASSTFHRKIFTSIDDTLPLIDFDLFTNLA</sequence>
<protein>
    <submittedName>
        <fullName evidence="1">Uncharacterized protein</fullName>
    </submittedName>
</protein>
<evidence type="ECO:0000313" key="1">
    <source>
        <dbReference type="EMBL" id="OMJ78311.1"/>
    </source>
</evidence>
<comment type="caution">
    <text evidence="1">The sequence shown here is derived from an EMBL/GenBank/DDBJ whole genome shotgun (WGS) entry which is preliminary data.</text>
</comment>
<reference evidence="1 2" key="1">
    <citation type="submission" date="2016-11" db="EMBL/GenBank/DDBJ databases">
        <title>The macronuclear genome of Stentor coeruleus: a giant cell with tiny introns.</title>
        <authorList>
            <person name="Slabodnick M."/>
            <person name="Ruby J.G."/>
            <person name="Reiff S.B."/>
            <person name="Swart E.C."/>
            <person name="Gosai S."/>
            <person name="Prabakaran S."/>
            <person name="Witkowska E."/>
            <person name="Larue G.E."/>
            <person name="Fisher S."/>
            <person name="Freeman R.M."/>
            <person name="Gunawardena J."/>
            <person name="Chu W."/>
            <person name="Stover N.A."/>
            <person name="Gregory B.D."/>
            <person name="Nowacki M."/>
            <person name="Derisi J."/>
            <person name="Roy S.W."/>
            <person name="Marshall W.F."/>
            <person name="Sood P."/>
        </authorList>
    </citation>
    <scope>NUCLEOTIDE SEQUENCE [LARGE SCALE GENOMIC DNA]</scope>
    <source>
        <strain evidence="1">WM001</strain>
    </source>
</reference>
<name>A0A1R2BNG1_9CILI</name>
<dbReference type="Proteomes" id="UP000187209">
    <property type="component" value="Unassembled WGS sequence"/>
</dbReference>
<dbReference type="EMBL" id="MPUH01000528">
    <property type="protein sequence ID" value="OMJ78311.1"/>
    <property type="molecule type" value="Genomic_DNA"/>
</dbReference>
<keyword evidence="2" id="KW-1185">Reference proteome</keyword>